<evidence type="ECO:0000256" key="2">
    <source>
        <dbReference type="SAM" id="MobiDB-lite"/>
    </source>
</evidence>
<dbReference type="KEGG" id="ccar:109091521"/>
<feature type="region of interest" description="Disordered" evidence="2">
    <location>
        <begin position="206"/>
        <end position="230"/>
    </location>
</feature>
<evidence type="ECO:0000256" key="1">
    <source>
        <dbReference type="SAM" id="Coils"/>
    </source>
</evidence>
<feature type="coiled-coil region" evidence="1">
    <location>
        <begin position="114"/>
        <end position="141"/>
    </location>
</feature>
<dbReference type="RefSeq" id="XP_042622979.1">
    <property type="nucleotide sequence ID" value="XM_042767045.1"/>
</dbReference>
<dbReference type="Proteomes" id="UP001155660">
    <property type="component" value="Chromosome A11"/>
</dbReference>
<keyword evidence="1" id="KW-0175">Coiled coil</keyword>
<name>A0A9Q9YMJ7_CYPCA</name>
<organism evidence="3">
    <name type="scientific">Cyprinus carpio</name>
    <name type="common">Common carp</name>
    <dbReference type="NCBI Taxonomy" id="7962"/>
    <lineage>
        <taxon>Eukaryota</taxon>
        <taxon>Metazoa</taxon>
        <taxon>Chordata</taxon>
        <taxon>Craniata</taxon>
        <taxon>Vertebrata</taxon>
        <taxon>Euteleostomi</taxon>
        <taxon>Actinopterygii</taxon>
        <taxon>Neopterygii</taxon>
        <taxon>Teleostei</taxon>
        <taxon>Ostariophysi</taxon>
        <taxon>Cypriniformes</taxon>
        <taxon>Cyprinidae</taxon>
        <taxon>Cyprininae</taxon>
        <taxon>Cyprinus</taxon>
    </lineage>
</organism>
<feature type="compositionally biased region" description="Low complexity" evidence="2">
    <location>
        <begin position="213"/>
        <end position="229"/>
    </location>
</feature>
<dbReference type="GeneID" id="109091521"/>
<sequence>MYAYPFFQRQSATSSRLLMAPSAEAKRLENVESGRAKPKEEVLAEASTFVSTNGGDPSDQFLVLAHCKLQFGKYQGQRFRWLLENSLGYAVYLVLSISNETAQTTPLSENKQLFLQYTSQIREMAEEVEKYQRKQEMQAEARATGDQGCLMVEFGDFQGRSMKDVYEDQSKEAQALIRYLVKADARPKTNMAIFKTYVLKRRASAVGTSVRQPAPHAATSSASATEPAAIQTGVQQTATVKALLARGKHLSPSQLARKLMSPVKHYPLLQSTLPPPAAEPPAKHLARMQLFATGTSVPTVEDDDEELVFAASQCEAQLNTELCHIMPQAGCIL</sequence>
<reference evidence="3" key="1">
    <citation type="submission" date="2025-08" db="UniProtKB">
        <authorList>
            <consortium name="RefSeq"/>
        </authorList>
    </citation>
    <scope>IDENTIFICATION</scope>
    <source>
        <tissue evidence="3">Muscle</tissue>
    </source>
</reference>
<dbReference type="AlphaFoldDB" id="A0A9Q9YMJ7"/>
<gene>
    <name evidence="3" type="primary">LOC109091521</name>
</gene>
<protein>
    <submittedName>
        <fullName evidence="3">Uncharacterized protein LOC109091521</fullName>
    </submittedName>
</protein>
<accession>A0A9Q9YMJ7</accession>
<evidence type="ECO:0000313" key="3">
    <source>
        <dbReference type="RefSeq" id="XP_042622979.1"/>
    </source>
</evidence>
<proteinExistence type="predicted"/>
<dbReference type="OrthoDB" id="8960663at2759"/>